<dbReference type="InterPro" id="IPR056671">
    <property type="entry name" value="DUF7769"/>
</dbReference>
<evidence type="ECO:0000256" key="1">
    <source>
        <dbReference type="SAM" id="MobiDB-lite"/>
    </source>
</evidence>
<sequence>MRPREYSLEQRNQVVQFILERCIKGKPPRGTLKEAQLKFSISRQTCTRYWNAAKKQRESGKAIQLVSGKKSRQYSKVIHFDLTLFQGLNFSKRCNIRSIAIGLGCSKSTVWRWVKAGLIRTHTSAIRPDLTAPNKLLRLRFFHGLLAFWGCKEGFEAAAGLPCKELPPAETEGCILACFRADWDVELPAKRVAVISFAAKTEAGWDVDKRLDFLVFFFEAGAVLTLKRAVGVGVWAVGGFGLKEEKKKWGLCWAEWRGLSGPKLKEEEKAQKEDKPGPAREERSPEAEAQFDDPARRVAQLPHNLEVPKELAIECISYLKDHGCIDGLEMIARALGIEV</sequence>
<accession>A0A8X8WDJ7</accession>
<dbReference type="Proteomes" id="UP000298416">
    <property type="component" value="Unassembled WGS sequence"/>
</dbReference>
<dbReference type="Pfam" id="PF24964">
    <property type="entry name" value="DUF7769"/>
    <property type="match status" value="1"/>
</dbReference>
<keyword evidence="4" id="KW-1185">Reference proteome</keyword>
<comment type="caution">
    <text evidence="3">The sequence shown here is derived from an EMBL/GenBank/DDBJ whole genome shotgun (WGS) entry which is preliminary data.</text>
</comment>
<feature type="region of interest" description="Disordered" evidence="1">
    <location>
        <begin position="264"/>
        <end position="293"/>
    </location>
</feature>
<dbReference type="PANTHER" id="PTHR33889">
    <property type="entry name" value="OS04G0681850 PROTEIN"/>
    <property type="match status" value="1"/>
</dbReference>
<feature type="compositionally biased region" description="Basic and acidic residues" evidence="1">
    <location>
        <begin position="264"/>
        <end position="286"/>
    </location>
</feature>
<organism evidence="3">
    <name type="scientific">Salvia splendens</name>
    <name type="common">Scarlet sage</name>
    <dbReference type="NCBI Taxonomy" id="180675"/>
    <lineage>
        <taxon>Eukaryota</taxon>
        <taxon>Viridiplantae</taxon>
        <taxon>Streptophyta</taxon>
        <taxon>Embryophyta</taxon>
        <taxon>Tracheophyta</taxon>
        <taxon>Spermatophyta</taxon>
        <taxon>Magnoliopsida</taxon>
        <taxon>eudicotyledons</taxon>
        <taxon>Gunneridae</taxon>
        <taxon>Pentapetalae</taxon>
        <taxon>asterids</taxon>
        <taxon>lamiids</taxon>
        <taxon>Lamiales</taxon>
        <taxon>Lamiaceae</taxon>
        <taxon>Nepetoideae</taxon>
        <taxon>Mentheae</taxon>
        <taxon>Salviinae</taxon>
        <taxon>Salvia</taxon>
        <taxon>Salvia subgen. Calosphace</taxon>
        <taxon>core Calosphace</taxon>
    </lineage>
</organism>
<dbReference type="PANTHER" id="PTHR33889:SF7">
    <property type="entry name" value="OS04G0681850 PROTEIN"/>
    <property type="match status" value="1"/>
</dbReference>
<protein>
    <recommendedName>
        <fullName evidence="2">DUF7769 domain-containing protein</fullName>
    </recommendedName>
</protein>
<feature type="domain" description="DUF7769" evidence="2">
    <location>
        <begin position="7"/>
        <end position="60"/>
    </location>
</feature>
<name>A0A8X8WDJ7_SALSN</name>
<gene>
    <name evidence="3" type="ORF">SASPL_146934</name>
</gene>
<dbReference type="AlphaFoldDB" id="A0A8X8WDJ7"/>
<reference evidence="3" key="2">
    <citation type="submission" date="2020-08" db="EMBL/GenBank/DDBJ databases">
        <title>Plant Genome Project.</title>
        <authorList>
            <person name="Zhang R.-G."/>
        </authorList>
    </citation>
    <scope>NUCLEOTIDE SEQUENCE</scope>
    <source>
        <strain evidence="3">Huo1</strain>
        <tissue evidence="3">Leaf</tissue>
    </source>
</reference>
<dbReference type="EMBL" id="PNBA02000018">
    <property type="protein sequence ID" value="KAG6392710.1"/>
    <property type="molecule type" value="Genomic_DNA"/>
</dbReference>
<evidence type="ECO:0000259" key="2">
    <source>
        <dbReference type="Pfam" id="PF24964"/>
    </source>
</evidence>
<evidence type="ECO:0000313" key="4">
    <source>
        <dbReference type="Proteomes" id="UP000298416"/>
    </source>
</evidence>
<evidence type="ECO:0000313" key="3">
    <source>
        <dbReference type="EMBL" id="KAG6392710.1"/>
    </source>
</evidence>
<reference evidence="3" key="1">
    <citation type="submission" date="2018-01" db="EMBL/GenBank/DDBJ databases">
        <authorList>
            <person name="Mao J.F."/>
        </authorList>
    </citation>
    <scope>NUCLEOTIDE SEQUENCE</scope>
    <source>
        <strain evidence="3">Huo1</strain>
        <tissue evidence="3">Leaf</tissue>
    </source>
</reference>
<proteinExistence type="predicted"/>